<keyword evidence="6" id="KW-0963">Cytoplasm</keyword>
<dbReference type="InterPro" id="IPR038092">
    <property type="entry name" value="PHAX_RNA-binding_sf"/>
</dbReference>
<dbReference type="Pfam" id="PF10258">
    <property type="entry name" value="PHAX_RNA-bd"/>
    <property type="match status" value="2"/>
</dbReference>
<dbReference type="GO" id="GO:0006408">
    <property type="term" value="P:snRNA export from nucleus"/>
    <property type="evidence" value="ECO:0007669"/>
    <property type="project" value="InterPro"/>
</dbReference>
<dbReference type="OrthoDB" id="20573at2759"/>
<dbReference type="Gene3D" id="1.10.10.1440">
    <property type="entry name" value="PHAX RNA-binding domain"/>
    <property type="match status" value="1"/>
</dbReference>
<dbReference type="PANTHER" id="PTHR13135">
    <property type="entry name" value="CYTOSOLIC RESINIFERATOXIN BINDING PROTEIN RBP-26"/>
    <property type="match status" value="1"/>
</dbReference>
<keyword evidence="8" id="KW-0653">Protein transport</keyword>
<name>A0A8K1CAA0_PYTOL</name>
<evidence type="ECO:0000256" key="8">
    <source>
        <dbReference type="ARBA" id="ARBA00022927"/>
    </source>
</evidence>
<evidence type="ECO:0000256" key="9">
    <source>
        <dbReference type="ARBA" id="ARBA00023242"/>
    </source>
</evidence>
<sequence>MEETSMERASVDATTLMASSAPSTQQPKKPKHKKNPKGASDGRSVSGKRQQQQWRRRPPPRDMARILSEVLREPKQGLLQRVVRIAGPKIAWDVLQETLQVEQSGGQQVNAFGSGRPEAFLVATPENTQPVPRKRTTGGVYFTLLKNYVTKESYQEIYAIENQRKKEVKKKVRYRRKQEMEKVINGLGFEDIQIDNSAPHEPVAVE</sequence>
<keyword evidence="14" id="KW-1185">Reference proteome</keyword>
<dbReference type="InterPro" id="IPR019385">
    <property type="entry name" value="PHAX_RNA-binding_domain"/>
</dbReference>
<accession>A0A8K1CAA0</accession>
<keyword evidence="7" id="KW-0694">RNA-binding</keyword>
<evidence type="ECO:0000256" key="4">
    <source>
        <dbReference type="ARBA" id="ARBA00016856"/>
    </source>
</evidence>
<feature type="compositionally biased region" description="Polar residues" evidence="11">
    <location>
        <begin position="12"/>
        <end position="26"/>
    </location>
</feature>
<evidence type="ECO:0000256" key="10">
    <source>
        <dbReference type="ARBA" id="ARBA00030834"/>
    </source>
</evidence>
<comment type="caution">
    <text evidence="13">The sequence shown here is derived from an EMBL/GenBank/DDBJ whole genome shotgun (WGS) entry which is preliminary data.</text>
</comment>
<evidence type="ECO:0000256" key="6">
    <source>
        <dbReference type="ARBA" id="ARBA00022490"/>
    </source>
</evidence>
<protein>
    <recommendedName>
        <fullName evidence="4">Phosphorylated adapter RNA export protein</fullName>
    </recommendedName>
    <alternativeName>
        <fullName evidence="10">RNA U small nuclear RNA export adapter protein</fullName>
    </alternativeName>
</protein>
<dbReference type="GO" id="GO:0005634">
    <property type="term" value="C:nucleus"/>
    <property type="evidence" value="ECO:0007669"/>
    <property type="project" value="UniProtKB-SubCell"/>
</dbReference>
<keyword evidence="5" id="KW-0813">Transport</keyword>
<dbReference type="PANTHER" id="PTHR13135:SF0">
    <property type="entry name" value="PHOSPHORYLATED ADAPTER RNA EXPORT PROTEIN"/>
    <property type="match status" value="1"/>
</dbReference>
<comment type="similarity">
    <text evidence="3">Belongs to the PHAX family.</text>
</comment>
<proteinExistence type="inferred from homology"/>
<evidence type="ECO:0000313" key="13">
    <source>
        <dbReference type="EMBL" id="TMW59359.1"/>
    </source>
</evidence>
<dbReference type="EMBL" id="SPLM01000109">
    <property type="protein sequence ID" value="TMW59359.1"/>
    <property type="molecule type" value="Genomic_DNA"/>
</dbReference>
<dbReference type="Proteomes" id="UP000794436">
    <property type="component" value="Unassembled WGS sequence"/>
</dbReference>
<dbReference type="GO" id="GO:0015031">
    <property type="term" value="P:protein transport"/>
    <property type="evidence" value="ECO:0007669"/>
    <property type="project" value="UniProtKB-KW"/>
</dbReference>
<gene>
    <name evidence="13" type="ORF">Poli38472_004428</name>
</gene>
<comment type="subcellular location">
    <subcellularLocation>
        <location evidence="2">Cytoplasm</location>
    </subcellularLocation>
    <subcellularLocation>
        <location evidence="1">Nucleus</location>
    </subcellularLocation>
</comment>
<evidence type="ECO:0000256" key="3">
    <source>
        <dbReference type="ARBA" id="ARBA00006094"/>
    </source>
</evidence>
<evidence type="ECO:0000256" key="1">
    <source>
        <dbReference type="ARBA" id="ARBA00004123"/>
    </source>
</evidence>
<evidence type="ECO:0000313" key="14">
    <source>
        <dbReference type="Proteomes" id="UP000794436"/>
    </source>
</evidence>
<dbReference type="GO" id="GO:0005737">
    <property type="term" value="C:cytoplasm"/>
    <property type="evidence" value="ECO:0007669"/>
    <property type="project" value="UniProtKB-SubCell"/>
</dbReference>
<evidence type="ECO:0000256" key="7">
    <source>
        <dbReference type="ARBA" id="ARBA00022884"/>
    </source>
</evidence>
<organism evidence="13 14">
    <name type="scientific">Pythium oligandrum</name>
    <name type="common">Mycoparasitic fungus</name>
    <dbReference type="NCBI Taxonomy" id="41045"/>
    <lineage>
        <taxon>Eukaryota</taxon>
        <taxon>Sar</taxon>
        <taxon>Stramenopiles</taxon>
        <taxon>Oomycota</taxon>
        <taxon>Peronosporomycetes</taxon>
        <taxon>Pythiales</taxon>
        <taxon>Pythiaceae</taxon>
        <taxon>Pythium</taxon>
    </lineage>
</organism>
<evidence type="ECO:0000256" key="2">
    <source>
        <dbReference type="ARBA" id="ARBA00004496"/>
    </source>
</evidence>
<keyword evidence="9" id="KW-0539">Nucleus</keyword>
<feature type="domain" description="Phosphorylated adapter RNA export protein RNA-binding" evidence="12">
    <location>
        <begin position="133"/>
        <end position="162"/>
    </location>
</feature>
<evidence type="ECO:0000256" key="5">
    <source>
        <dbReference type="ARBA" id="ARBA00022448"/>
    </source>
</evidence>
<evidence type="ECO:0000256" key="11">
    <source>
        <dbReference type="SAM" id="MobiDB-lite"/>
    </source>
</evidence>
<evidence type="ECO:0000259" key="12">
    <source>
        <dbReference type="Pfam" id="PF10258"/>
    </source>
</evidence>
<dbReference type="AlphaFoldDB" id="A0A8K1CAA0"/>
<reference evidence="13" key="1">
    <citation type="submission" date="2019-03" db="EMBL/GenBank/DDBJ databases">
        <title>Long read genome sequence of the mycoparasitic Pythium oligandrum ATCC 38472 isolated from sugarbeet rhizosphere.</title>
        <authorList>
            <person name="Gaulin E."/>
        </authorList>
    </citation>
    <scope>NUCLEOTIDE SEQUENCE</scope>
    <source>
        <strain evidence="13">ATCC 38472_TT</strain>
    </source>
</reference>
<feature type="domain" description="Phosphorylated adapter RNA export protein RNA-binding" evidence="12">
    <location>
        <begin position="65"/>
        <end position="109"/>
    </location>
</feature>
<feature type="region of interest" description="Disordered" evidence="11">
    <location>
        <begin position="1"/>
        <end position="66"/>
    </location>
</feature>
<dbReference type="InterPro" id="IPR039047">
    <property type="entry name" value="PHAX"/>
</dbReference>
<dbReference type="GO" id="GO:0003723">
    <property type="term" value="F:RNA binding"/>
    <property type="evidence" value="ECO:0007669"/>
    <property type="project" value="UniProtKB-KW"/>
</dbReference>
<feature type="compositionally biased region" description="Basic and acidic residues" evidence="11">
    <location>
        <begin position="1"/>
        <end position="10"/>
    </location>
</feature>